<dbReference type="AlphaFoldDB" id="A0AAD9H575"/>
<comment type="caution">
    <text evidence="3">The sequence shown here is derived from an EMBL/GenBank/DDBJ whole genome shotgun (WGS) entry which is preliminary data.</text>
</comment>
<organism evidence="3 4">
    <name type="scientific">Colletotrichum zoysiae</name>
    <dbReference type="NCBI Taxonomy" id="1216348"/>
    <lineage>
        <taxon>Eukaryota</taxon>
        <taxon>Fungi</taxon>
        <taxon>Dikarya</taxon>
        <taxon>Ascomycota</taxon>
        <taxon>Pezizomycotina</taxon>
        <taxon>Sordariomycetes</taxon>
        <taxon>Hypocreomycetidae</taxon>
        <taxon>Glomerellales</taxon>
        <taxon>Glomerellaceae</taxon>
        <taxon>Colletotrichum</taxon>
        <taxon>Colletotrichum graminicola species complex</taxon>
    </lineage>
</organism>
<dbReference type="EMBL" id="MU843066">
    <property type="protein sequence ID" value="KAK2022007.1"/>
    <property type="molecule type" value="Genomic_DNA"/>
</dbReference>
<sequence>MRFSSTFLFFFFSLTLAAPIASPAGNEVAARATGDKEKLINGIQANINAGNKEISSTQKAQADAKANNAAGLKTDENGIKSALDEATKARENNQKIAGNKDPALTAGLAKVQNAQQGAKQAVNALTGNPKTDQPGLDKLGQTFQNGKKTNEANLEEAKKNFPN</sequence>
<gene>
    <name evidence="3" type="ORF">LX32DRAFT_645896</name>
</gene>
<proteinExistence type="predicted"/>
<evidence type="ECO:0008006" key="5">
    <source>
        <dbReference type="Google" id="ProtNLM"/>
    </source>
</evidence>
<protein>
    <recommendedName>
        <fullName evidence="5">Small secreted protein</fullName>
    </recommendedName>
</protein>
<feature type="compositionally biased region" description="Low complexity" evidence="1">
    <location>
        <begin position="58"/>
        <end position="70"/>
    </location>
</feature>
<evidence type="ECO:0000313" key="4">
    <source>
        <dbReference type="Proteomes" id="UP001232148"/>
    </source>
</evidence>
<accession>A0AAD9H575</accession>
<reference evidence="3" key="1">
    <citation type="submission" date="2021-06" db="EMBL/GenBank/DDBJ databases">
        <title>Comparative genomics, transcriptomics and evolutionary studies reveal genomic signatures of adaptation to plant cell wall in hemibiotrophic fungi.</title>
        <authorList>
            <consortium name="DOE Joint Genome Institute"/>
            <person name="Baroncelli R."/>
            <person name="Diaz J.F."/>
            <person name="Benocci T."/>
            <person name="Peng M."/>
            <person name="Battaglia E."/>
            <person name="Haridas S."/>
            <person name="Andreopoulos W."/>
            <person name="Labutti K."/>
            <person name="Pangilinan J."/>
            <person name="Floch G.L."/>
            <person name="Makela M.R."/>
            <person name="Henrissat B."/>
            <person name="Grigoriev I.V."/>
            <person name="Crouch J.A."/>
            <person name="De Vries R.P."/>
            <person name="Sukno S.A."/>
            <person name="Thon M.R."/>
        </authorList>
    </citation>
    <scope>NUCLEOTIDE SEQUENCE</scope>
    <source>
        <strain evidence="3">MAFF235873</strain>
    </source>
</reference>
<feature type="region of interest" description="Disordered" evidence="1">
    <location>
        <begin position="54"/>
        <end position="77"/>
    </location>
</feature>
<name>A0AAD9H575_9PEZI</name>
<evidence type="ECO:0000256" key="2">
    <source>
        <dbReference type="SAM" id="SignalP"/>
    </source>
</evidence>
<evidence type="ECO:0000256" key="1">
    <source>
        <dbReference type="SAM" id="MobiDB-lite"/>
    </source>
</evidence>
<evidence type="ECO:0000313" key="3">
    <source>
        <dbReference type="EMBL" id="KAK2022007.1"/>
    </source>
</evidence>
<feature type="non-terminal residue" evidence="3">
    <location>
        <position position="1"/>
    </location>
</feature>
<feature type="region of interest" description="Disordered" evidence="1">
    <location>
        <begin position="125"/>
        <end position="163"/>
    </location>
</feature>
<dbReference type="Proteomes" id="UP001232148">
    <property type="component" value="Unassembled WGS sequence"/>
</dbReference>
<feature type="chain" id="PRO_5042092777" description="Small secreted protein" evidence="2">
    <location>
        <begin position="18"/>
        <end position="163"/>
    </location>
</feature>
<keyword evidence="2" id="KW-0732">Signal</keyword>
<feature type="signal peptide" evidence="2">
    <location>
        <begin position="1"/>
        <end position="17"/>
    </location>
</feature>
<keyword evidence="4" id="KW-1185">Reference proteome</keyword>